<dbReference type="PROSITE" id="PS50123">
    <property type="entry name" value="CHER"/>
    <property type="match status" value="1"/>
</dbReference>
<dbReference type="Gene3D" id="1.10.155.10">
    <property type="entry name" value="Chemotaxis receptor methyltransferase CheR, N-terminal domain"/>
    <property type="match status" value="1"/>
</dbReference>
<evidence type="ECO:0000259" key="6">
    <source>
        <dbReference type="PROSITE" id="PS50123"/>
    </source>
</evidence>
<dbReference type="PANTHER" id="PTHR24422:SF19">
    <property type="entry name" value="CHEMOTAXIS PROTEIN METHYLTRANSFERASE"/>
    <property type="match status" value="1"/>
</dbReference>
<gene>
    <name evidence="7" type="ORF">ACFO4O_00260</name>
</gene>
<dbReference type="PRINTS" id="PR00996">
    <property type="entry name" value="CHERMTFRASE"/>
</dbReference>
<dbReference type="Proteomes" id="UP001595897">
    <property type="component" value="Unassembled WGS sequence"/>
</dbReference>
<dbReference type="Pfam" id="PF03705">
    <property type="entry name" value="CheR_N"/>
    <property type="match status" value="1"/>
</dbReference>
<dbReference type="InterPro" id="IPR000780">
    <property type="entry name" value="CheR_MeTrfase"/>
</dbReference>
<sequence length="277" mass="31615">MTASTRESTEFGYKRADFEIVRAKLKQLAGINLADSKDSMVYSRLSRRIRTLHLGDFKSYLSYLDGHKDEQEEFINALTTNLTSFFRERHHFDHLLNVIQQAKRPLKIWCAASSTGEEPYSIAMTAVEALGSFDIPVSIIASDIDSKVLQTASNGVYKLDQLASMENSVKKRFFHRGKGANAGNVKVVPELRNLLSFQKVNLMDSSYQLPKDFDIVFCRNVMIYFDKPTQLKILEKIITHMRPDGYYYAGHSENFSHVSSILKPLGKTVYQPKERRG</sequence>
<name>A0ABV9LQY2_9ALTE</name>
<proteinExistence type="predicted"/>
<protein>
    <recommendedName>
        <fullName evidence="5">Chemotaxis protein methyltransferase</fullName>
        <ecNumber evidence="5">2.1.1.80</ecNumber>
    </recommendedName>
</protein>
<organism evidence="7 8">
    <name type="scientific">Glaciecola siphonariae</name>
    <dbReference type="NCBI Taxonomy" id="521012"/>
    <lineage>
        <taxon>Bacteria</taxon>
        <taxon>Pseudomonadati</taxon>
        <taxon>Pseudomonadota</taxon>
        <taxon>Gammaproteobacteria</taxon>
        <taxon>Alteromonadales</taxon>
        <taxon>Alteromonadaceae</taxon>
        <taxon>Glaciecola</taxon>
    </lineage>
</organism>
<feature type="domain" description="CheR-type methyltransferase" evidence="6">
    <location>
        <begin position="6"/>
        <end position="275"/>
    </location>
</feature>
<dbReference type="GO" id="GO:0008168">
    <property type="term" value="F:methyltransferase activity"/>
    <property type="evidence" value="ECO:0007669"/>
    <property type="project" value="UniProtKB-KW"/>
</dbReference>
<dbReference type="Gene3D" id="3.40.50.150">
    <property type="entry name" value="Vaccinia Virus protein VP39"/>
    <property type="match status" value="1"/>
</dbReference>
<dbReference type="RefSeq" id="WP_382405181.1">
    <property type="nucleotide sequence ID" value="NZ_JBHSGU010000001.1"/>
</dbReference>
<dbReference type="EC" id="2.1.1.80" evidence="5"/>
<evidence type="ECO:0000256" key="2">
    <source>
        <dbReference type="ARBA" id="ARBA00022603"/>
    </source>
</evidence>
<comment type="caution">
    <text evidence="7">The sequence shown here is derived from an EMBL/GenBank/DDBJ whole genome shotgun (WGS) entry which is preliminary data.</text>
</comment>
<reference evidence="8" key="1">
    <citation type="journal article" date="2019" name="Int. J. Syst. Evol. Microbiol.">
        <title>The Global Catalogue of Microorganisms (GCM) 10K type strain sequencing project: providing services to taxonomists for standard genome sequencing and annotation.</title>
        <authorList>
            <consortium name="The Broad Institute Genomics Platform"/>
            <consortium name="The Broad Institute Genome Sequencing Center for Infectious Disease"/>
            <person name="Wu L."/>
            <person name="Ma J."/>
        </authorList>
    </citation>
    <scope>NUCLEOTIDE SEQUENCE [LARGE SCALE GENOMIC DNA]</scope>
    <source>
        <strain evidence="8">KACC 12507</strain>
    </source>
</reference>
<comment type="catalytic activity">
    <reaction evidence="1 5">
        <text>L-glutamyl-[protein] + S-adenosyl-L-methionine = [protein]-L-glutamate 5-O-methyl ester + S-adenosyl-L-homocysteine</text>
        <dbReference type="Rhea" id="RHEA:24452"/>
        <dbReference type="Rhea" id="RHEA-COMP:10208"/>
        <dbReference type="Rhea" id="RHEA-COMP:10311"/>
        <dbReference type="ChEBI" id="CHEBI:29973"/>
        <dbReference type="ChEBI" id="CHEBI:57856"/>
        <dbReference type="ChEBI" id="CHEBI:59789"/>
        <dbReference type="ChEBI" id="CHEBI:82795"/>
        <dbReference type="EC" id="2.1.1.80"/>
    </reaction>
</comment>
<keyword evidence="8" id="KW-1185">Reference proteome</keyword>
<dbReference type="SMART" id="SM00138">
    <property type="entry name" value="MeTrc"/>
    <property type="match status" value="1"/>
</dbReference>
<dbReference type="InterPro" id="IPR036804">
    <property type="entry name" value="CheR_N_sf"/>
</dbReference>
<keyword evidence="3 5" id="KW-0808">Transferase</keyword>
<evidence type="ECO:0000256" key="4">
    <source>
        <dbReference type="ARBA" id="ARBA00022691"/>
    </source>
</evidence>
<dbReference type="EMBL" id="JBHSGU010000001">
    <property type="protein sequence ID" value="MFC4698589.1"/>
    <property type="molecule type" value="Genomic_DNA"/>
</dbReference>
<evidence type="ECO:0000256" key="1">
    <source>
        <dbReference type="ARBA" id="ARBA00001541"/>
    </source>
</evidence>
<accession>A0ABV9LQY2</accession>
<dbReference type="InterPro" id="IPR050903">
    <property type="entry name" value="Bact_Chemotaxis_MeTrfase"/>
</dbReference>
<dbReference type="InterPro" id="IPR029063">
    <property type="entry name" value="SAM-dependent_MTases_sf"/>
</dbReference>
<dbReference type="PIRSF" id="PIRSF000410">
    <property type="entry name" value="CheR"/>
    <property type="match status" value="1"/>
</dbReference>
<dbReference type="InterPro" id="IPR022641">
    <property type="entry name" value="CheR_N"/>
</dbReference>
<evidence type="ECO:0000256" key="5">
    <source>
        <dbReference type="PIRNR" id="PIRNR000410"/>
    </source>
</evidence>
<dbReference type="InterPro" id="IPR022642">
    <property type="entry name" value="CheR_C"/>
</dbReference>
<evidence type="ECO:0000313" key="8">
    <source>
        <dbReference type="Proteomes" id="UP001595897"/>
    </source>
</evidence>
<dbReference type="GO" id="GO:0032259">
    <property type="term" value="P:methylation"/>
    <property type="evidence" value="ECO:0007669"/>
    <property type="project" value="UniProtKB-KW"/>
</dbReference>
<evidence type="ECO:0000313" key="7">
    <source>
        <dbReference type="EMBL" id="MFC4698589.1"/>
    </source>
</evidence>
<comment type="function">
    <text evidence="5">Methylation of the membrane-bound methyl-accepting chemotaxis proteins (MCP) to form gamma-glutamyl methyl ester residues in MCP.</text>
</comment>
<dbReference type="InterPro" id="IPR026024">
    <property type="entry name" value="Chemotaxis_MeTrfase_CheR"/>
</dbReference>
<dbReference type="SUPFAM" id="SSF47757">
    <property type="entry name" value="Chemotaxis receptor methyltransferase CheR, N-terminal domain"/>
    <property type="match status" value="1"/>
</dbReference>
<keyword evidence="2 5" id="KW-0489">Methyltransferase</keyword>
<dbReference type="Pfam" id="PF01739">
    <property type="entry name" value="CheR"/>
    <property type="match status" value="1"/>
</dbReference>
<keyword evidence="4 5" id="KW-0949">S-adenosyl-L-methionine</keyword>
<dbReference type="PANTHER" id="PTHR24422">
    <property type="entry name" value="CHEMOTAXIS PROTEIN METHYLTRANSFERASE"/>
    <property type="match status" value="1"/>
</dbReference>
<evidence type="ECO:0000256" key="3">
    <source>
        <dbReference type="ARBA" id="ARBA00022679"/>
    </source>
</evidence>
<dbReference type="SUPFAM" id="SSF53335">
    <property type="entry name" value="S-adenosyl-L-methionine-dependent methyltransferases"/>
    <property type="match status" value="1"/>
</dbReference>